<sequence>MRLRVINSVLLNFNTYSLQNSTNSKVFVSFSSPEEKVGEKDQNGGRRGAKRYSICFLLVYARVCVCVLVFIVVLRLRLTLLSAAAAFLMACYNRSRKERFIFVEKKQTQHLN</sequence>
<evidence type="ECO:0000313" key="2">
    <source>
        <dbReference type="EMBL" id="CAG6459609.1"/>
    </source>
</evidence>
<feature type="transmembrane region" description="Helical" evidence="1">
    <location>
        <begin position="52"/>
        <end position="72"/>
    </location>
</feature>
<dbReference type="EMBL" id="HBUE01038092">
    <property type="protein sequence ID" value="CAG6459608.1"/>
    <property type="molecule type" value="Transcribed_RNA"/>
</dbReference>
<proteinExistence type="predicted"/>
<reference evidence="2" key="1">
    <citation type="submission" date="2021-05" db="EMBL/GenBank/DDBJ databases">
        <authorList>
            <person name="Alioto T."/>
            <person name="Alioto T."/>
            <person name="Gomez Garrido J."/>
        </authorList>
    </citation>
    <scope>NUCLEOTIDE SEQUENCE</scope>
</reference>
<name>A0A8D8ALN4_CULPI</name>
<dbReference type="EMBL" id="HBUE01226498">
    <property type="protein sequence ID" value="CAG6542479.1"/>
    <property type="molecule type" value="Transcribed_RNA"/>
</dbReference>
<feature type="transmembrane region" description="Helical" evidence="1">
    <location>
        <begin position="78"/>
        <end position="95"/>
    </location>
</feature>
<keyword evidence="1" id="KW-1133">Transmembrane helix</keyword>
<keyword evidence="1" id="KW-0472">Membrane</keyword>
<protein>
    <submittedName>
        <fullName evidence="2">(northern house mosquito) hypothetical protein</fullName>
    </submittedName>
</protein>
<dbReference type="EMBL" id="HBUE01333252">
    <property type="protein sequence ID" value="CAG6594586.1"/>
    <property type="molecule type" value="Transcribed_RNA"/>
</dbReference>
<keyword evidence="1" id="KW-0812">Transmembrane</keyword>
<dbReference type="EMBL" id="HBUE01038093">
    <property type="protein sequence ID" value="CAG6459609.1"/>
    <property type="molecule type" value="Transcribed_RNA"/>
</dbReference>
<accession>A0A8D8ALN4</accession>
<organism evidence="2">
    <name type="scientific">Culex pipiens</name>
    <name type="common">House mosquito</name>
    <dbReference type="NCBI Taxonomy" id="7175"/>
    <lineage>
        <taxon>Eukaryota</taxon>
        <taxon>Metazoa</taxon>
        <taxon>Ecdysozoa</taxon>
        <taxon>Arthropoda</taxon>
        <taxon>Hexapoda</taxon>
        <taxon>Insecta</taxon>
        <taxon>Pterygota</taxon>
        <taxon>Neoptera</taxon>
        <taxon>Endopterygota</taxon>
        <taxon>Diptera</taxon>
        <taxon>Nematocera</taxon>
        <taxon>Culicoidea</taxon>
        <taxon>Culicidae</taxon>
        <taxon>Culicinae</taxon>
        <taxon>Culicini</taxon>
        <taxon>Culex</taxon>
        <taxon>Culex</taxon>
    </lineage>
</organism>
<dbReference type="AlphaFoldDB" id="A0A8D8ALN4"/>
<evidence type="ECO:0000256" key="1">
    <source>
        <dbReference type="SAM" id="Phobius"/>
    </source>
</evidence>